<comment type="caution">
    <text evidence="2">The sequence shown here is derived from an EMBL/GenBank/DDBJ whole genome shotgun (WGS) entry which is preliminary data.</text>
</comment>
<feature type="region of interest" description="Disordered" evidence="1">
    <location>
        <begin position="22"/>
        <end position="45"/>
    </location>
</feature>
<gene>
    <name evidence="2" type="ORF">GO988_23360</name>
</gene>
<evidence type="ECO:0000313" key="3">
    <source>
        <dbReference type="Proteomes" id="UP000441336"/>
    </source>
</evidence>
<dbReference type="AlphaFoldDB" id="A0A7K1TLP8"/>
<dbReference type="Proteomes" id="UP000441336">
    <property type="component" value="Unassembled WGS sequence"/>
</dbReference>
<keyword evidence="3" id="KW-1185">Reference proteome</keyword>
<sequence>MSKQKISLAHLAKPTESVDELLLGPMRPTPASVSIPEAPKDEEDTQKSFTLRLYASMLHELQAIKEAQPRRKPKSIHSFIIEAIEEKIKKERRKSSAK</sequence>
<organism evidence="2 3">
    <name type="scientific">Hymenobacter ginkgonis</name>
    <dbReference type="NCBI Taxonomy" id="2682976"/>
    <lineage>
        <taxon>Bacteria</taxon>
        <taxon>Pseudomonadati</taxon>
        <taxon>Bacteroidota</taxon>
        <taxon>Cytophagia</taxon>
        <taxon>Cytophagales</taxon>
        <taxon>Hymenobacteraceae</taxon>
        <taxon>Hymenobacter</taxon>
    </lineage>
</organism>
<name>A0A7K1TLP8_9BACT</name>
<reference evidence="2 3" key="1">
    <citation type="submission" date="2019-12" db="EMBL/GenBank/DDBJ databases">
        <title>Hymenobacter sp. HMF4947 Genome sequencing and assembly.</title>
        <authorList>
            <person name="Kang H."/>
            <person name="Cha I."/>
            <person name="Kim H."/>
            <person name="Joh K."/>
        </authorList>
    </citation>
    <scope>NUCLEOTIDE SEQUENCE [LARGE SCALE GENOMIC DNA]</scope>
    <source>
        <strain evidence="2 3">HMF4947</strain>
    </source>
</reference>
<dbReference type="EMBL" id="WQKZ01000013">
    <property type="protein sequence ID" value="MVN79282.1"/>
    <property type="molecule type" value="Genomic_DNA"/>
</dbReference>
<dbReference type="RefSeq" id="WP_157570055.1">
    <property type="nucleotide sequence ID" value="NZ_WQKZ01000013.1"/>
</dbReference>
<protein>
    <submittedName>
        <fullName evidence="2">Uncharacterized protein</fullName>
    </submittedName>
</protein>
<evidence type="ECO:0000313" key="2">
    <source>
        <dbReference type="EMBL" id="MVN79282.1"/>
    </source>
</evidence>
<proteinExistence type="predicted"/>
<accession>A0A7K1TLP8</accession>
<evidence type="ECO:0000256" key="1">
    <source>
        <dbReference type="SAM" id="MobiDB-lite"/>
    </source>
</evidence>